<dbReference type="GO" id="GO:0051539">
    <property type="term" value="F:4 iron, 4 sulfur cluster binding"/>
    <property type="evidence" value="ECO:0007669"/>
    <property type="project" value="UniProtKB-KW"/>
</dbReference>
<name>A0A316DKQ7_9BACT</name>
<protein>
    <submittedName>
        <fullName evidence="9">4-hydroxy-3-methylbut-2-enyl diphosphate reductase</fullName>
    </submittedName>
</protein>
<keyword evidence="6" id="KW-0411">Iron-sulfur</keyword>
<dbReference type="NCBIfam" id="TIGR00216">
    <property type="entry name" value="ispH_lytB"/>
    <property type="match status" value="1"/>
</dbReference>
<accession>A0A316DKQ7</accession>
<reference evidence="9 10" key="1">
    <citation type="submission" date="2018-05" db="EMBL/GenBank/DDBJ databases">
        <title>Genomic Encyclopedia of Archaeal and Bacterial Type Strains, Phase II (KMG-II): from individual species to whole genera.</title>
        <authorList>
            <person name="Goeker M."/>
        </authorList>
    </citation>
    <scope>NUCLEOTIDE SEQUENCE [LARGE SCALE GENOMIC DNA]</scope>
    <source>
        <strain evidence="9 10">DSM 22214</strain>
    </source>
</reference>
<comment type="pathway">
    <text evidence="8">Isoprenoid biosynthesis; dimethylallyl diphosphate biosynthesis; dimethylallyl diphosphate from (2E)-4-hydroxy-3-methylbutenyl diphosphate: step 1/1.</text>
</comment>
<dbReference type="Pfam" id="PF02401">
    <property type="entry name" value="LYTB"/>
    <property type="match status" value="1"/>
</dbReference>
<dbReference type="PANTHER" id="PTHR31619:SF5">
    <property type="entry name" value="4-HYDROXY-3-METHYLBUT-2-ENYL DIPHOSPHATE REDUCTASE, CHLOROPLASTIC"/>
    <property type="match status" value="1"/>
</dbReference>
<gene>
    <name evidence="9" type="ORF">LV89_04185</name>
</gene>
<keyword evidence="3" id="KW-0479">Metal-binding</keyword>
<dbReference type="GO" id="GO:0050992">
    <property type="term" value="P:dimethylallyl diphosphate biosynthetic process"/>
    <property type="evidence" value="ECO:0007669"/>
    <property type="project" value="InterPro"/>
</dbReference>
<keyword evidence="2" id="KW-0004">4Fe-4S</keyword>
<evidence type="ECO:0000256" key="5">
    <source>
        <dbReference type="ARBA" id="ARBA00023004"/>
    </source>
</evidence>
<sequence length="436" mass="48900">MEVISNSSNIKRFRVNALGVNTLEAENTRKKMKKMKAFHIPDLYKSSIIGGIKESRRLQDKLKKDYTPTVLDYGAVKFLISRHFGFCYGVENAVEIAYRTIEENADKRIFLLSEMIHNPDVNADLLSRGVKFIMDTAGNQLIAWSELTSEDVVIVPAFGTTVEIQNRLSEIGINAYQYDTTCPFVEKVWNRATAIGQKDYTIVVHGKPTHEETRATFSHSKENAPTIVVKNMAQTIELAKYITGEKPAEQFYEEFAGQFSEGFNVTKDLQRIGVVNQTTMLASDTQGIADYLKQIMIQQYNIEGSDVTAYFADTRDTLCYATNDNQSATYGLLKENADLAIVAGGYNSSNTSHLVELCEQKLPTYFISSADKILSDNLISHFDLHEKVEKITKDFIPSKEQVTIMLTCGASCPDAVVESILLRLHSFFPEAEPIVV</sequence>
<evidence type="ECO:0000256" key="7">
    <source>
        <dbReference type="ARBA" id="ARBA00046313"/>
    </source>
</evidence>
<dbReference type="PANTHER" id="PTHR31619">
    <property type="entry name" value="4-HYDROXY-3-METHYLBUT-2-ENYL DIPHOSPHATE REDUCTASE, CHLOROPLASTIC"/>
    <property type="match status" value="1"/>
</dbReference>
<evidence type="ECO:0000313" key="9">
    <source>
        <dbReference type="EMBL" id="PWK18158.1"/>
    </source>
</evidence>
<dbReference type="AlphaFoldDB" id="A0A316DKQ7"/>
<comment type="pathway">
    <text evidence="7">Isoprenoid biosynthesis; isopentenyl diphosphate biosynthesis via DXP pathway; isopentenyl diphosphate from 1-deoxy-D-xylulose 5-phosphate: step 6/6.</text>
</comment>
<dbReference type="Proteomes" id="UP000245489">
    <property type="component" value="Unassembled WGS sequence"/>
</dbReference>
<evidence type="ECO:0000256" key="4">
    <source>
        <dbReference type="ARBA" id="ARBA00023002"/>
    </source>
</evidence>
<dbReference type="NCBIfam" id="NF009911">
    <property type="entry name" value="PRK13371.1"/>
    <property type="match status" value="1"/>
</dbReference>
<keyword evidence="5" id="KW-0408">Iron</keyword>
<evidence type="ECO:0000256" key="1">
    <source>
        <dbReference type="ARBA" id="ARBA00001966"/>
    </source>
</evidence>
<evidence type="ECO:0000256" key="3">
    <source>
        <dbReference type="ARBA" id="ARBA00022723"/>
    </source>
</evidence>
<dbReference type="Gene3D" id="3.40.1010.20">
    <property type="entry name" value="4-hydroxy-3-methylbut-2-enyl diphosphate reductase, catalytic domain"/>
    <property type="match status" value="2"/>
</dbReference>
<evidence type="ECO:0000256" key="2">
    <source>
        <dbReference type="ARBA" id="ARBA00022485"/>
    </source>
</evidence>
<dbReference type="CDD" id="cd13944">
    <property type="entry name" value="lytB_ispH"/>
    <property type="match status" value="1"/>
</dbReference>
<dbReference type="Gene3D" id="3.40.50.11270">
    <property type="match status" value="1"/>
</dbReference>
<dbReference type="InterPro" id="IPR003451">
    <property type="entry name" value="LytB/IspH"/>
</dbReference>
<comment type="caution">
    <text evidence="9">The sequence shown here is derived from an EMBL/GenBank/DDBJ whole genome shotgun (WGS) entry which is preliminary data.</text>
</comment>
<dbReference type="GO" id="GO:0046872">
    <property type="term" value="F:metal ion binding"/>
    <property type="evidence" value="ECO:0007669"/>
    <property type="project" value="UniProtKB-KW"/>
</dbReference>
<evidence type="ECO:0000256" key="8">
    <source>
        <dbReference type="ARBA" id="ARBA00046314"/>
    </source>
</evidence>
<proteinExistence type="predicted"/>
<evidence type="ECO:0000256" key="6">
    <source>
        <dbReference type="ARBA" id="ARBA00023014"/>
    </source>
</evidence>
<dbReference type="EMBL" id="QGGO01000031">
    <property type="protein sequence ID" value="PWK18158.1"/>
    <property type="molecule type" value="Genomic_DNA"/>
</dbReference>
<keyword evidence="4" id="KW-0560">Oxidoreductase</keyword>
<evidence type="ECO:0000313" key="10">
    <source>
        <dbReference type="Proteomes" id="UP000245489"/>
    </source>
</evidence>
<dbReference type="GO" id="GO:0051745">
    <property type="term" value="F:4-hydroxy-3-methylbut-2-enyl diphosphate reductase activity"/>
    <property type="evidence" value="ECO:0007669"/>
    <property type="project" value="InterPro"/>
</dbReference>
<comment type="cofactor">
    <cofactor evidence="1">
        <name>[4Fe-4S] cluster</name>
        <dbReference type="ChEBI" id="CHEBI:49883"/>
    </cofactor>
</comment>
<dbReference type="GO" id="GO:0019288">
    <property type="term" value="P:isopentenyl diphosphate biosynthetic process, methylerythritol 4-phosphate pathway"/>
    <property type="evidence" value="ECO:0007669"/>
    <property type="project" value="InterPro"/>
</dbReference>
<keyword evidence="10" id="KW-1185">Reference proteome</keyword>
<organism evidence="9 10">
    <name type="scientific">Arcicella aurantiaca</name>
    <dbReference type="NCBI Taxonomy" id="591202"/>
    <lineage>
        <taxon>Bacteria</taxon>
        <taxon>Pseudomonadati</taxon>
        <taxon>Bacteroidota</taxon>
        <taxon>Cytophagia</taxon>
        <taxon>Cytophagales</taxon>
        <taxon>Flectobacillaceae</taxon>
        <taxon>Arcicella</taxon>
    </lineage>
</organism>